<proteinExistence type="predicted"/>
<organism evidence="1 2">
    <name type="scientific">Halorubrum pallidum</name>
    <dbReference type="NCBI Taxonomy" id="1526114"/>
    <lineage>
        <taxon>Archaea</taxon>
        <taxon>Methanobacteriati</taxon>
        <taxon>Methanobacteriota</taxon>
        <taxon>Stenosarchaea group</taxon>
        <taxon>Halobacteria</taxon>
        <taxon>Halobacteriales</taxon>
        <taxon>Haloferacaceae</taxon>
        <taxon>Halorubrum</taxon>
    </lineage>
</organism>
<evidence type="ECO:0000313" key="1">
    <source>
        <dbReference type="EMBL" id="MFC6769922.1"/>
    </source>
</evidence>
<dbReference type="Gene3D" id="3.40.720.10">
    <property type="entry name" value="Alkaline Phosphatase, subunit A"/>
    <property type="match status" value="1"/>
</dbReference>
<gene>
    <name evidence="1" type="ORF">ACFQDD_00020</name>
</gene>
<evidence type="ECO:0000313" key="2">
    <source>
        <dbReference type="Proteomes" id="UP001596274"/>
    </source>
</evidence>
<dbReference type="AlphaFoldDB" id="A0ABD5SY77"/>
<sequence length="320" mass="36986">MPTDDGRSHMNLGRIKKGLSNPRLVARFLREQGGNALLRWIFDDSGVRVLDQEWDTLVILDCGRYDIFAELEPSSGTLRKKRSAGSVTADFLKRNFSGRRAHDVVYLSANPQVANHREHLDVHKVIGMWHDDKREKQGQENRRGLTDPEPVVDRAIELHEEYPNKRHIVHLLPPHVPHIFKDGAELPTDSPYRNYEAARAGEVDASEMRDIYSENYEYVIDAIQPLIDEIDGKIVVTADHGELLGEGMPRWMKHLHNRWGNQWWKYDFGHYGDIDVPELVDVPWLELPVETRRETVSEPPVTDEYETESIRSQLEALGYR</sequence>
<dbReference type="InterPro" id="IPR017850">
    <property type="entry name" value="Alkaline_phosphatase_core_sf"/>
</dbReference>
<evidence type="ECO:0008006" key="3">
    <source>
        <dbReference type="Google" id="ProtNLM"/>
    </source>
</evidence>
<reference evidence="1 2" key="1">
    <citation type="journal article" date="2019" name="Int. J. Syst. Evol. Microbiol.">
        <title>The Global Catalogue of Microorganisms (GCM) 10K type strain sequencing project: providing services to taxonomists for standard genome sequencing and annotation.</title>
        <authorList>
            <consortium name="The Broad Institute Genomics Platform"/>
            <consortium name="The Broad Institute Genome Sequencing Center for Infectious Disease"/>
            <person name="Wu L."/>
            <person name="Ma J."/>
        </authorList>
    </citation>
    <scope>NUCLEOTIDE SEQUENCE [LARGE SCALE GENOMIC DNA]</scope>
    <source>
        <strain evidence="1 2">PJ61</strain>
    </source>
</reference>
<dbReference type="EMBL" id="JBHSWT010000001">
    <property type="protein sequence ID" value="MFC6769922.1"/>
    <property type="molecule type" value="Genomic_DNA"/>
</dbReference>
<accession>A0ABD5SY77</accession>
<dbReference type="Proteomes" id="UP001596274">
    <property type="component" value="Unassembled WGS sequence"/>
</dbReference>
<dbReference type="SUPFAM" id="SSF53649">
    <property type="entry name" value="Alkaline phosphatase-like"/>
    <property type="match status" value="1"/>
</dbReference>
<name>A0ABD5SY77_9EURY</name>
<comment type="caution">
    <text evidence="1">The sequence shown here is derived from an EMBL/GenBank/DDBJ whole genome shotgun (WGS) entry which is preliminary data.</text>
</comment>
<keyword evidence="2" id="KW-1185">Reference proteome</keyword>
<protein>
    <recommendedName>
        <fullName evidence="3">Sulfatase N-terminal domain-containing protein</fullName>
    </recommendedName>
</protein>